<dbReference type="OrthoDB" id="3971593at2759"/>
<dbReference type="Proteomes" id="UP000327013">
    <property type="component" value="Unassembled WGS sequence"/>
</dbReference>
<evidence type="ECO:0000256" key="3">
    <source>
        <dbReference type="ARBA" id="ARBA00023163"/>
    </source>
</evidence>
<feature type="region of interest" description="Disordered" evidence="6">
    <location>
        <begin position="593"/>
        <end position="624"/>
    </location>
</feature>
<dbReference type="CDD" id="cd12148">
    <property type="entry name" value="fungal_TF_MHR"/>
    <property type="match status" value="1"/>
</dbReference>
<dbReference type="Pfam" id="PF00172">
    <property type="entry name" value="Zn_clus"/>
    <property type="match status" value="1"/>
</dbReference>
<dbReference type="CDD" id="cd00067">
    <property type="entry name" value="GAL4"/>
    <property type="match status" value="1"/>
</dbReference>
<dbReference type="AlphaFoldDB" id="A0A5N6KQH2"/>
<dbReference type="GO" id="GO:0000435">
    <property type="term" value="P:positive regulation of transcription from RNA polymerase II promoter by galactose"/>
    <property type="evidence" value="ECO:0007669"/>
    <property type="project" value="TreeGrafter"/>
</dbReference>
<dbReference type="InterPro" id="IPR007219">
    <property type="entry name" value="XnlR_reg_dom"/>
</dbReference>
<dbReference type="Pfam" id="PF04082">
    <property type="entry name" value="Fungal_trans"/>
    <property type="match status" value="1"/>
</dbReference>
<comment type="caution">
    <text evidence="8">The sequence shown here is derived from an EMBL/GenBank/DDBJ whole genome shotgun (WGS) entry which is preliminary data.</text>
</comment>
<gene>
    <name evidence="8" type="ORF">FH972_021715</name>
</gene>
<dbReference type="PANTHER" id="PTHR47424:SF5">
    <property type="entry name" value="ZN(II)2CYS6 TRANSCRIPTION FACTOR (EUROFUNG)"/>
    <property type="match status" value="1"/>
</dbReference>
<dbReference type="PROSITE" id="PS00463">
    <property type="entry name" value="ZN2_CY6_FUNGAL_1"/>
    <property type="match status" value="1"/>
</dbReference>
<evidence type="ECO:0000256" key="5">
    <source>
        <dbReference type="SAM" id="Coils"/>
    </source>
</evidence>
<name>A0A5N6KQH2_9ROSI</name>
<evidence type="ECO:0000313" key="9">
    <source>
        <dbReference type="Proteomes" id="UP000327013"/>
    </source>
</evidence>
<dbReference type="GO" id="GO:0000981">
    <property type="term" value="F:DNA-binding transcription factor activity, RNA polymerase II-specific"/>
    <property type="evidence" value="ECO:0007669"/>
    <property type="project" value="InterPro"/>
</dbReference>
<keyword evidence="4" id="KW-0539">Nucleus</keyword>
<evidence type="ECO:0000256" key="2">
    <source>
        <dbReference type="ARBA" id="ARBA00023015"/>
    </source>
</evidence>
<accession>A0A5N6KQH2</accession>
<evidence type="ECO:0000256" key="6">
    <source>
        <dbReference type="SAM" id="MobiDB-lite"/>
    </source>
</evidence>
<evidence type="ECO:0000256" key="4">
    <source>
        <dbReference type="ARBA" id="ARBA00023242"/>
    </source>
</evidence>
<dbReference type="GO" id="GO:0006351">
    <property type="term" value="P:DNA-templated transcription"/>
    <property type="evidence" value="ECO:0007669"/>
    <property type="project" value="InterPro"/>
</dbReference>
<dbReference type="EMBL" id="VIBQ01000010">
    <property type="protein sequence ID" value="KAB8338770.1"/>
    <property type="molecule type" value="Genomic_DNA"/>
</dbReference>
<keyword evidence="3" id="KW-0804">Transcription</keyword>
<evidence type="ECO:0000259" key="7">
    <source>
        <dbReference type="PROSITE" id="PS50048"/>
    </source>
</evidence>
<feature type="region of interest" description="Disordered" evidence="6">
    <location>
        <begin position="149"/>
        <end position="171"/>
    </location>
</feature>
<keyword evidence="1" id="KW-0479">Metal-binding</keyword>
<dbReference type="InterPro" id="IPR001138">
    <property type="entry name" value="Zn2Cys6_DnaBD"/>
</dbReference>
<dbReference type="GO" id="GO:0008270">
    <property type="term" value="F:zinc ion binding"/>
    <property type="evidence" value="ECO:0007669"/>
    <property type="project" value="InterPro"/>
</dbReference>
<dbReference type="GO" id="GO:0005634">
    <property type="term" value="C:nucleus"/>
    <property type="evidence" value="ECO:0007669"/>
    <property type="project" value="TreeGrafter"/>
</dbReference>
<reference evidence="8 9" key="1">
    <citation type="submission" date="2019-06" db="EMBL/GenBank/DDBJ databases">
        <title>A chromosomal-level reference genome of Carpinus fangiana (Coryloideae, Betulaceae).</title>
        <authorList>
            <person name="Yang X."/>
            <person name="Wang Z."/>
            <person name="Zhang L."/>
            <person name="Hao G."/>
            <person name="Liu J."/>
            <person name="Yang Y."/>
        </authorList>
    </citation>
    <scope>NUCLEOTIDE SEQUENCE [LARGE SCALE GENOMIC DNA]</scope>
    <source>
        <strain evidence="8">Cfa_2016G</strain>
        <tissue evidence="8">Leaf</tissue>
    </source>
</reference>
<feature type="compositionally biased region" description="Low complexity" evidence="6">
    <location>
        <begin position="601"/>
        <end position="624"/>
    </location>
</feature>
<dbReference type="SMART" id="SM00066">
    <property type="entry name" value="GAL4"/>
    <property type="match status" value="1"/>
</dbReference>
<dbReference type="InterPro" id="IPR051127">
    <property type="entry name" value="Fungal_SecMet_Regulators"/>
</dbReference>
<keyword evidence="5" id="KW-0175">Coiled coil</keyword>
<dbReference type="SUPFAM" id="SSF57701">
    <property type="entry name" value="Zn2/Cys6 DNA-binding domain"/>
    <property type="match status" value="1"/>
</dbReference>
<dbReference type="GO" id="GO:0000978">
    <property type="term" value="F:RNA polymerase II cis-regulatory region sequence-specific DNA binding"/>
    <property type="evidence" value="ECO:0007669"/>
    <property type="project" value="TreeGrafter"/>
</dbReference>
<evidence type="ECO:0000256" key="1">
    <source>
        <dbReference type="ARBA" id="ARBA00022723"/>
    </source>
</evidence>
<keyword evidence="2" id="KW-0805">Transcription regulation</keyword>
<feature type="domain" description="Zn(2)-C6 fungal-type" evidence="7">
    <location>
        <begin position="180"/>
        <end position="209"/>
    </location>
</feature>
<keyword evidence="9" id="KW-1185">Reference proteome</keyword>
<dbReference type="Gene3D" id="4.10.240.10">
    <property type="entry name" value="Zn(2)-C6 fungal-type DNA-binding domain"/>
    <property type="match status" value="1"/>
</dbReference>
<feature type="compositionally biased region" description="Polar residues" evidence="6">
    <location>
        <begin position="291"/>
        <end position="300"/>
    </location>
</feature>
<feature type="region of interest" description="Disordered" evidence="6">
    <location>
        <begin position="319"/>
        <end position="353"/>
    </location>
</feature>
<protein>
    <recommendedName>
        <fullName evidence="7">Zn(2)-C6 fungal-type domain-containing protein</fullName>
    </recommendedName>
</protein>
<evidence type="ECO:0000313" key="8">
    <source>
        <dbReference type="EMBL" id="KAB8338770.1"/>
    </source>
</evidence>
<organism evidence="8 9">
    <name type="scientific">Carpinus fangiana</name>
    <dbReference type="NCBI Taxonomy" id="176857"/>
    <lineage>
        <taxon>Eukaryota</taxon>
        <taxon>Viridiplantae</taxon>
        <taxon>Streptophyta</taxon>
        <taxon>Embryophyta</taxon>
        <taxon>Tracheophyta</taxon>
        <taxon>Spermatophyta</taxon>
        <taxon>Magnoliopsida</taxon>
        <taxon>eudicotyledons</taxon>
        <taxon>Gunneridae</taxon>
        <taxon>Pentapetalae</taxon>
        <taxon>rosids</taxon>
        <taxon>fabids</taxon>
        <taxon>Fagales</taxon>
        <taxon>Betulaceae</taxon>
        <taxon>Carpinus</taxon>
    </lineage>
</organism>
<proteinExistence type="predicted"/>
<dbReference type="PANTHER" id="PTHR47424">
    <property type="entry name" value="REGULATORY PROTEIN GAL4"/>
    <property type="match status" value="1"/>
</dbReference>
<feature type="coiled-coil region" evidence="5">
    <location>
        <begin position="224"/>
        <end position="251"/>
    </location>
</feature>
<dbReference type="InterPro" id="IPR036864">
    <property type="entry name" value="Zn2-C6_fun-type_DNA-bd_sf"/>
</dbReference>
<feature type="region of interest" description="Disordered" evidence="6">
    <location>
        <begin position="272"/>
        <end position="300"/>
    </location>
</feature>
<sequence>MDGDHIARCEGSARFKFTLKILGVVGCVQHQYCNLDVHAHISETKPERYAVSTQQLSQKKESSSTQLGRGWIRAMLNQPNTRIKIISFDDTPVESECNLLSADSMHLSEHSSLSGVASSSAWVGFYREMAQEHDHGIAELQQALQNSADNVNQAHSQKKRNQSDQGSGQRTKRNRYISIACNECKRRKIKCNGETPCQRCGNLNLECIYAPNCCSSSFKESNEFKQMNEQIVALQNEVNSLYHNINSLRSALGHELPPQEVVQYGYDSTRSLSAPQAPMVDPALTRPPKQSPHQPQFHGPTSSTFNLNLARSSLQSMGITGADDNMDDTALNTRDATPGSPNGRPLHPQKDPIWGLNRDEAMRLCQVYDDEMGLMYPIIDIQRVSSHANLLFKFIDATSRNGFMLKDMPGADALDDEETSLLKLVLANALVSESGGQSDIGRHLFENVAANNEARLRGNADLRTIRILTLTAMYHFHTDNEGLSWRVIGTAARLCLELGLHRAETYDNMKDEEERTSAIKLFWSIYNLDRRWSFGTGMSFALRESDLDANLPKPALELVRGLSVNSHVGKRLWRTIRSLKEIGPKLGLYARNGDGNSGQIMDSSSSADRRQSQQAQQDAHSSAAMAMAGLAGHPIDEAAFFATHQGGQMPSSNALLSPNGMANDLTSLFEAAGGYAMAGGQATAGSPSNDAQGDAVAALEAMGHGVGAGMAWGNEEELNKVMRDMF</sequence>
<dbReference type="SMART" id="SM00906">
    <property type="entry name" value="Fungal_trans"/>
    <property type="match status" value="1"/>
</dbReference>
<dbReference type="PROSITE" id="PS50048">
    <property type="entry name" value="ZN2_CY6_FUNGAL_2"/>
    <property type="match status" value="1"/>
</dbReference>